<dbReference type="EMBL" id="JAFNEN010000052">
    <property type="protein sequence ID" value="KAG8197642.1"/>
    <property type="molecule type" value="Genomic_DNA"/>
</dbReference>
<reference evidence="3 4" key="1">
    <citation type="journal article" date="2022" name="Nat. Ecol. Evol.">
        <title>A masculinizing supergene underlies an exaggerated male reproductive morph in a spider.</title>
        <authorList>
            <person name="Hendrickx F."/>
            <person name="De Corte Z."/>
            <person name="Sonet G."/>
            <person name="Van Belleghem S.M."/>
            <person name="Kostlbacher S."/>
            <person name="Vangestel C."/>
        </authorList>
    </citation>
    <scope>NUCLEOTIDE SEQUENCE [LARGE SCALE GENOMIC DNA]</scope>
    <source>
        <strain evidence="3">W744_W776</strain>
    </source>
</reference>
<dbReference type="Proteomes" id="UP000827092">
    <property type="component" value="Unassembled WGS sequence"/>
</dbReference>
<sequence length="352" mass="38967">MFHKLVCLPLLAFINIMHCVSPPFNGDSTGTITTKHAVKHSQNLLEIYNNQHKVYSVPGSTQVYELPMRSKRGIVLIDEDFDVTPDLRVVEDKGPFDKKVDSIFKTTPRVYSISEESGSSETMSNDLILTKSFRTPRNVQMTKVLDHKTTTVAFGKSSVKKSTRFAEQDNFHERPRLLGQEWTTGADEDIDASGDGESSIVTNSSRTTIDENTSSKYTTPSTDDPDETTSSRYTTDEDTSSHVVDVTETSKKEVPDVQEDLCLNITCDSKDLLIVPNLTKAVPEGTNLTISCILPNATEQGLLKWYKFNSSDLLLLEENNVFTPLKNNPMNSGGKSVIFISGRGAGVLVNLD</sequence>
<feature type="compositionally biased region" description="Polar residues" evidence="1">
    <location>
        <begin position="199"/>
        <end position="217"/>
    </location>
</feature>
<evidence type="ECO:0000256" key="1">
    <source>
        <dbReference type="SAM" id="MobiDB-lite"/>
    </source>
</evidence>
<feature type="signal peptide" evidence="2">
    <location>
        <begin position="1"/>
        <end position="19"/>
    </location>
</feature>
<keyword evidence="4" id="KW-1185">Reference proteome</keyword>
<evidence type="ECO:0000313" key="3">
    <source>
        <dbReference type="EMBL" id="KAG8197642.1"/>
    </source>
</evidence>
<feature type="compositionally biased region" description="Basic and acidic residues" evidence="1">
    <location>
        <begin position="164"/>
        <end position="176"/>
    </location>
</feature>
<dbReference type="AlphaFoldDB" id="A0AAV6VP87"/>
<feature type="chain" id="PRO_5043383787" description="Ig-like domain-containing protein" evidence="2">
    <location>
        <begin position="20"/>
        <end position="352"/>
    </location>
</feature>
<accession>A0AAV6VP87</accession>
<feature type="region of interest" description="Disordered" evidence="1">
    <location>
        <begin position="164"/>
        <end position="242"/>
    </location>
</feature>
<proteinExistence type="predicted"/>
<evidence type="ECO:0008006" key="5">
    <source>
        <dbReference type="Google" id="ProtNLM"/>
    </source>
</evidence>
<keyword evidence="2" id="KW-0732">Signal</keyword>
<name>A0AAV6VP87_9ARAC</name>
<comment type="caution">
    <text evidence="3">The sequence shown here is derived from an EMBL/GenBank/DDBJ whole genome shotgun (WGS) entry which is preliminary data.</text>
</comment>
<gene>
    <name evidence="3" type="ORF">JTE90_001572</name>
</gene>
<evidence type="ECO:0000256" key="2">
    <source>
        <dbReference type="SAM" id="SignalP"/>
    </source>
</evidence>
<evidence type="ECO:0000313" key="4">
    <source>
        <dbReference type="Proteomes" id="UP000827092"/>
    </source>
</evidence>
<protein>
    <recommendedName>
        <fullName evidence="5">Ig-like domain-containing protein</fullName>
    </recommendedName>
</protein>
<organism evidence="3 4">
    <name type="scientific">Oedothorax gibbosus</name>
    <dbReference type="NCBI Taxonomy" id="931172"/>
    <lineage>
        <taxon>Eukaryota</taxon>
        <taxon>Metazoa</taxon>
        <taxon>Ecdysozoa</taxon>
        <taxon>Arthropoda</taxon>
        <taxon>Chelicerata</taxon>
        <taxon>Arachnida</taxon>
        <taxon>Araneae</taxon>
        <taxon>Araneomorphae</taxon>
        <taxon>Entelegynae</taxon>
        <taxon>Araneoidea</taxon>
        <taxon>Linyphiidae</taxon>
        <taxon>Erigoninae</taxon>
        <taxon>Oedothorax</taxon>
    </lineage>
</organism>